<dbReference type="PROSITE" id="PS50053">
    <property type="entry name" value="UBIQUITIN_2"/>
    <property type="match status" value="4"/>
</dbReference>
<dbReference type="GO" id="GO:0031625">
    <property type="term" value="F:ubiquitin protein ligase binding"/>
    <property type="evidence" value="ECO:0000318"/>
    <property type="project" value="GO_Central"/>
</dbReference>
<dbReference type="FunFam" id="3.10.20.90:FF:000234">
    <property type="entry name" value="Ubiquitin D"/>
    <property type="match status" value="1"/>
</dbReference>
<reference evidence="3 4" key="1">
    <citation type="journal article" date="2008" name="Science">
        <title>The Physcomitrella genome reveals evolutionary insights into the conquest of land by plants.</title>
        <authorList>
            <person name="Rensing S."/>
            <person name="Lang D."/>
            <person name="Zimmer A."/>
            <person name="Terry A."/>
            <person name="Salamov A."/>
            <person name="Shapiro H."/>
            <person name="Nishiyama T."/>
            <person name="Perroud P.-F."/>
            <person name="Lindquist E."/>
            <person name="Kamisugi Y."/>
            <person name="Tanahashi T."/>
            <person name="Sakakibara K."/>
            <person name="Fujita T."/>
            <person name="Oishi K."/>
            <person name="Shin-I T."/>
            <person name="Kuroki Y."/>
            <person name="Toyoda A."/>
            <person name="Suzuki Y."/>
            <person name="Hashimoto A."/>
            <person name="Yamaguchi K."/>
            <person name="Sugano A."/>
            <person name="Kohara Y."/>
            <person name="Fujiyama A."/>
            <person name="Anterola A."/>
            <person name="Aoki S."/>
            <person name="Ashton N."/>
            <person name="Barbazuk W.B."/>
            <person name="Barker E."/>
            <person name="Bennetzen J."/>
            <person name="Bezanilla M."/>
            <person name="Blankenship R."/>
            <person name="Cho S.H."/>
            <person name="Dutcher S."/>
            <person name="Estelle M."/>
            <person name="Fawcett J.A."/>
            <person name="Gundlach H."/>
            <person name="Hanada K."/>
            <person name="Heyl A."/>
            <person name="Hicks K.A."/>
            <person name="Hugh J."/>
            <person name="Lohr M."/>
            <person name="Mayer K."/>
            <person name="Melkozernov A."/>
            <person name="Murata T."/>
            <person name="Nelson D."/>
            <person name="Pils B."/>
            <person name="Prigge M."/>
            <person name="Reiss B."/>
            <person name="Renner T."/>
            <person name="Rombauts S."/>
            <person name="Rushton P."/>
            <person name="Sanderfoot A."/>
            <person name="Schween G."/>
            <person name="Shiu S.-H."/>
            <person name="Stueber K."/>
            <person name="Theodoulou F.L."/>
            <person name="Tu H."/>
            <person name="Van de Peer Y."/>
            <person name="Verrier P.J."/>
            <person name="Waters E."/>
            <person name="Wood A."/>
            <person name="Yang L."/>
            <person name="Cove D."/>
            <person name="Cuming A."/>
            <person name="Hasebe M."/>
            <person name="Lucas S."/>
            <person name="Mishler D.B."/>
            <person name="Reski R."/>
            <person name="Grigoriev I."/>
            <person name="Quatrano R.S."/>
            <person name="Boore J.L."/>
        </authorList>
    </citation>
    <scope>NUCLEOTIDE SEQUENCE [LARGE SCALE GENOMIC DNA]</scope>
    <source>
        <strain evidence="3 4">cv. Gransden 2004</strain>
    </source>
</reference>
<dbReference type="AlphaFoldDB" id="A0A7I4BDB3"/>
<protein>
    <recommendedName>
        <fullName evidence="2">Ubiquitin-like domain-containing protein</fullName>
    </recommendedName>
</protein>
<feature type="domain" description="Ubiquitin-like" evidence="2">
    <location>
        <begin position="239"/>
        <end position="322"/>
    </location>
</feature>
<dbReference type="SUPFAM" id="SSF54236">
    <property type="entry name" value="Ubiquitin-like"/>
    <property type="match status" value="4"/>
</dbReference>
<dbReference type="CDD" id="cd17039">
    <property type="entry name" value="Ubl_ubiquitin_like"/>
    <property type="match status" value="4"/>
</dbReference>
<keyword evidence="4" id="KW-1185">Reference proteome</keyword>
<name>A0A7I4BDB3_PHYPA</name>
<dbReference type="GO" id="GO:0016567">
    <property type="term" value="P:protein ubiquitination"/>
    <property type="evidence" value="ECO:0000318"/>
    <property type="project" value="GO_Central"/>
</dbReference>
<dbReference type="RefSeq" id="XP_024399890.1">
    <property type="nucleotide sequence ID" value="XM_024544122.2"/>
</dbReference>
<reference evidence="3 4" key="2">
    <citation type="journal article" date="2018" name="Plant J.">
        <title>The Physcomitrella patens chromosome-scale assembly reveals moss genome structure and evolution.</title>
        <authorList>
            <person name="Lang D."/>
            <person name="Ullrich K.K."/>
            <person name="Murat F."/>
            <person name="Fuchs J."/>
            <person name="Jenkins J."/>
            <person name="Haas F.B."/>
            <person name="Piednoel M."/>
            <person name="Gundlach H."/>
            <person name="Van Bel M."/>
            <person name="Meyberg R."/>
            <person name="Vives C."/>
            <person name="Morata J."/>
            <person name="Symeonidi A."/>
            <person name="Hiss M."/>
            <person name="Muchero W."/>
            <person name="Kamisugi Y."/>
            <person name="Saleh O."/>
            <person name="Blanc G."/>
            <person name="Decker E.L."/>
            <person name="van Gessel N."/>
            <person name="Grimwood J."/>
            <person name="Hayes R.D."/>
            <person name="Graham S.W."/>
            <person name="Gunter L.E."/>
            <person name="McDaniel S.F."/>
            <person name="Hoernstein S.N.W."/>
            <person name="Larsson A."/>
            <person name="Li F.W."/>
            <person name="Perroud P.F."/>
            <person name="Phillips J."/>
            <person name="Ranjan P."/>
            <person name="Rokshar D.S."/>
            <person name="Rothfels C.J."/>
            <person name="Schneider L."/>
            <person name="Shu S."/>
            <person name="Stevenson D.W."/>
            <person name="Thummler F."/>
            <person name="Tillich M."/>
            <person name="Villarreal Aguilar J.C."/>
            <person name="Widiez T."/>
            <person name="Wong G.K."/>
            <person name="Wymore A."/>
            <person name="Zhang Y."/>
            <person name="Zimmer A.D."/>
            <person name="Quatrano R.S."/>
            <person name="Mayer K.F.X."/>
            <person name="Goodstein D."/>
            <person name="Casacuberta J.M."/>
            <person name="Vandepoele K."/>
            <person name="Reski R."/>
            <person name="Cuming A.C."/>
            <person name="Tuskan G.A."/>
            <person name="Maumus F."/>
            <person name="Salse J."/>
            <person name="Schmutz J."/>
            <person name="Rensing S.A."/>
        </authorList>
    </citation>
    <scope>NUCLEOTIDE SEQUENCE [LARGE SCALE GENOMIC DNA]</scope>
    <source>
        <strain evidence="3 4">cv. Gransden 2004</strain>
    </source>
</reference>
<dbReference type="Gene3D" id="3.10.20.90">
    <property type="entry name" value="Phosphatidylinositol 3-kinase Catalytic Subunit, Chain A, domain 1"/>
    <property type="match status" value="4"/>
</dbReference>
<evidence type="ECO:0000313" key="3">
    <source>
        <dbReference type="EnsemblPlants" id="Pp3c17_20590V3.3"/>
    </source>
</evidence>
<dbReference type="GeneID" id="112294031"/>
<dbReference type="PANTHER" id="PTHR10666">
    <property type="entry name" value="UBIQUITIN"/>
    <property type="match status" value="1"/>
</dbReference>
<sequence length="445" mass="50203">MLYLPTFLPLQRFHFGSNVEWVWFAGVDQAAIVRATHREAEGRITCVLMAAEDWPTTGEEGPLYLAAGMLIEARDWQSDAVRSIQIDASPKNTVLAVKKAIEGSEIIGASLQRLSYGGRLLKDERALEDYQIDNTSTLQMWWCKCMACRALSADQTFHTMRIYVATHRDQTIPLTVCRNGSVYSVKAMVREEEGTPAGRQRLIFNDEELRNGKTLNECNVAKDCVLRMAPTEPVGLMPVMVCIAILDRTISLEVRKTDTIRDVKAVLHQVEGIPPYHQRLKLRYGYGFFNRDMNNADLPDDITLGELNVNRGDSFFLLRRQKHLPDCPCFECFGSSFHFFVKTVAGKSLVIDLKSFHTVDDIKRKIQSKEGIAAHKQKLLFGDVELQDDKTLFEYGIEVDSILRLMVVSGGKSSFSSFFSRVTGSGQSAILRVARHANPYHFPPQ</sequence>
<dbReference type="GO" id="GO:0019941">
    <property type="term" value="P:modification-dependent protein catabolic process"/>
    <property type="evidence" value="ECO:0000318"/>
    <property type="project" value="GO_Central"/>
</dbReference>
<dbReference type="InterPro" id="IPR029071">
    <property type="entry name" value="Ubiquitin-like_domsf"/>
</dbReference>
<feature type="domain" description="Ubiquitin-like" evidence="2">
    <location>
        <begin position="337"/>
        <end position="412"/>
    </location>
</feature>
<proteinExistence type="predicted"/>
<dbReference type="GO" id="GO:0031386">
    <property type="term" value="F:protein tag activity"/>
    <property type="evidence" value="ECO:0000318"/>
    <property type="project" value="GO_Central"/>
</dbReference>
<evidence type="ECO:0000259" key="2">
    <source>
        <dbReference type="PROSITE" id="PS50053"/>
    </source>
</evidence>
<organism evidence="3 4">
    <name type="scientific">Physcomitrium patens</name>
    <name type="common">Spreading-leaved earth moss</name>
    <name type="synonym">Physcomitrella patens</name>
    <dbReference type="NCBI Taxonomy" id="3218"/>
    <lineage>
        <taxon>Eukaryota</taxon>
        <taxon>Viridiplantae</taxon>
        <taxon>Streptophyta</taxon>
        <taxon>Embryophyta</taxon>
        <taxon>Bryophyta</taxon>
        <taxon>Bryophytina</taxon>
        <taxon>Bryopsida</taxon>
        <taxon>Funariidae</taxon>
        <taxon>Funariales</taxon>
        <taxon>Funariaceae</taxon>
        <taxon>Physcomitrium</taxon>
    </lineage>
</organism>
<dbReference type="InterPro" id="IPR000626">
    <property type="entry name" value="Ubiquitin-like_dom"/>
</dbReference>
<dbReference type="Gramene" id="Pp3c17_20590V3.3">
    <property type="protein sequence ID" value="Pp3c17_20590V3.3"/>
    <property type="gene ID" value="Pp3c17_20590"/>
</dbReference>
<evidence type="ECO:0000313" key="4">
    <source>
        <dbReference type="Proteomes" id="UP000006727"/>
    </source>
</evidence>
<dbReference type="InterPro" id="IPR019956">
    <property type="entry name" value="Ubiquitin_dom"/>
</dbReference>
<dbReference type="InParanoid" id="A0A7I4BDB3"/>
<gene>
    <name evidence="3" type="primary">LOC112294031</name>
</gene>
<dbReference type="GO" id="GO:0003729">
    <property type="term" value="F:mRNA binding"/>
    <property type="evidence" value="ECO:0007669"/>
    <property type="project" value="UniProtKB-ARBA"/>
</dbReference>
<accession>A0A7I4BDB3</accession>
<dbReference type="GO" id="GO:0005737">
    <property type="term" value="C:cytoplasm"/>
    <property type="evidence" value="ECO:0000318"/>
    <property type="project" value="GO_Central"/>
</dbReference>
<dbReference type="InterPro" id="IPR050158">
    <property type="entry name" value="Ubiquitin_ubiquitin-like"/>
</dbReference>
<dbReference type="Proteomes" id="UP000006727">
    <property type="component" value="Chromosome 17"/>
</dbReference>
<dbReference type="PRINTS" id="PR00348">
    <property type="entry name" value="UBIQUITIN"/>
</dbReference>
<keyword evidence="1" id="KW-1017">Isopeptide bond</keyword>
<dbReference type="EnsemblPlants" id="Pp3c17_20590V3.3">
    <property type="protein sequence ID" value="Pp3c17_20590V3.3"/>
    <property type="gene ID" value="Pp3c17_20590"/>
</dbReference>
<dbReference type="OrthoDB" id="1894077at2759"/>
<reference evidence="3" key="3">
    <citation type="submission" date="2020-12" db="UniProtKB">
        <authorList>
            <consortium name="EnsemblPlants"/>
        </authorList>
    </citation>
    <scope>IDENTIFICATION</scope>
</reference>
<evidence type="ECO:0000256" key="1">
    <source>
        <dbReference type="ARBA" id="ARBA00022499"/>
    </source>
</evidence>
<feature type="domain" description="Ubiquitin-like" evidence="2">
    <location>
        <begin position="69"/>
        <end position="140"/>
    </location>
</feature>
<dbReference type="SMART" id="SM00213">
    <property type="entry name" value="UBQ"/>
    <property type="match status" value="4"/>
</dbReference>
<feature type="domain" description="Ubiquitin-like" evidence="2">
    <location>
        <begin position="160"/>
        <end position="235"/>
    </location>
</feature>
<dbReference type="EMBL" id="ABEU02000017">
    <property type="status" value="NOT_ANNOTATED_CDS"/>
    <property type="molecule type" value="Genomic_DNA"/>
</dbReference>
<dbReference type="GO" id="GO:0005634">
    <property type="term" value="C:nucleus"/>
    <property type="evidence" value="ECO:0000318"/>
    <property type="project" value="GO_Central"/>
</dbReference>
<dbReference type="Pfam" id="PF00240">
    <property type="entry name" value="ubiquitin"/>
    <property type="match status" value="4"/>
</dbReference>
<dbReference type="KEGG" id="ppp:112294031"/>